<name>A0A385UG31_9CAUD</name>
<protein>
    <submittedName>
        <fullName evidence="1">Major capsid protein</fullName>
    </submittedName>
</protein>
<dbReference type="SUPFAM" id="SSF56563">
    <property type="entry name" value="Major capsid protein gp5"/>
    <property type="match status" value="1"/>
</dbReference>
<gene>
    <name evidence="1" type="primary">6</name>
    <name evidence="1" type="ORF">SAMW_6</name>
</gene>
<organism evidence="1 2">
    <name type="scientific">Corynebacterium phage SamW</name>
    <dbReference type="NCBI Taxonomy" id="2301601"/>
    <lineage>
        <taxon>Viruses</taxon>
        <taxon>Duplodnaviria</taxon>
        <taxon>Heunggongvirae</taxon>
        <taxon>Uroviricota</taxon>
        <taxon>Caudoviricetes</taxon>
        <taxon>Samwavirus</taxon>
        <taxon>Samwavirus samW</taxon>
    </lineage>
</organism>
<dbReference type="EMBL" id="MH727560">
    <property type="protein sequence ID" value="AYB70488.1"/>
    <property type="molecule type" value="Genomic_DNA"/>
</dbReference>
<evidence type="ECO:0000313" key="1">
    <source>
        <dbReference type="EMBL" id="AYB70488.1"/>
    </source>
</evidence>
<reference evidence="1 2" key="1">
    <citation type="submission" date="2018-08" db="EMBL/GenBank/DDBJ databases">
        <authorList>
            <person name="Pathak A."/>
            <person name="Staton O.A."/>
            <person name="Aldaher A.R."/>
            <person name="Baird K.M."/>
            <person name="Borah A."/>
            <person name="Haggard G.E."/>
            <person name="Meesala S."/>
            <person name="Nealy S.L."/>
            <person name="Ramdas R."/>
            <person name="Rocha M."/>
            <person name="Sristi D."/>
            <person name="Thukral S."/>
            <person name="Walls C.E."/>
            <person name="Waqas M."/>
            <person name="Williams M.R."/>
            <person name="Winters A.K."/>
            <person name="Sahawneh K.J."/>
            <person name="Monti D.L."/>
            <person name="Garlena R.A."/>
            <person name="Russell D.A."/>
            <person name="Pope W.H."/>
            <person name="Jacobs-Sera D."/>
            <person name="Hatfull G.F."/>
        </authorList>
    </citation>
    <scope>NUCLEOTIDE SEQUENCE [LARGE SCALE GENOMIC DNA]</scope>
</reference>
<proteinExistence type="predicted"/>
<accession>A0A385UG31</accession>
<evidence type="ECO:0000313" key="2">
    <source>
        <dbReference type="Proteomes" id="UP000280497"/>
    </source>
</evidence>
<dbReference type="RefSeq" id="YP_009812715.1">
    <property type="nucleotide sequence ID" value="NC_048069.1"/>
</dbReference>
<dbReference type="KEGG" id="vg:55003785"/>
<keyword evidence="2" id="KW-1185">Reference proteome</keyword>
<dbReference type="InterPro" id="IPR053738">
    <property type="entry name" value="Lambda_capsid_assembly"/>
</dbReference>
<dbReference type="Gene3D" id="3.90.1690.10">
    <property type="entry name" value="phage-related protein like domain"/>
    <property type="match status" value="1"/>
</dbReference>
<dbReference type="GeneID" id="55003785"/>
<sequence length="310" mass="33075">MGNIITSAYDGDPITVDSLIKDPKWIAERTIQNLDGAFLEDLLFRNAGSNDSGVAAFREAASPFLADDAEVVAEFGEIPVSGLNLGKVRTVIGQKVAMGIRVSYEQRHENRLDMVSKQQTALQNTMIRSGVRASLAAFAAAETPTAAATAAWSGGAGDPAKDVLDAIEQIQAAKPDNAKDDEVFGYNPNTLVLAPVTLTALLRNEQVQKFYIGDNAAENPLYTGVHPKTIFGLTVATSRFMDPTKAIVLESGVAGFRSDTIPLQMTPLYQEGGESGMGGPMMSWRSDAVRKRIIAVDEPKSVLTITGVTA</sequence>
<dbReference type="Pfam" id="PF25209">
    <property type="entry name" value="Phage_capsid_4"/>
    <property type="match status" value="1"/>
</dbReference>
<dbReference type="Proteomes" id="UP000280497">
    <property type="component" value="Segment"/>
</dbReference>